<comment type="subcellular location">
    <subcellularLocation>
        <location evidence="1">Cell membrane</location>
        <topology evidence="1">Multi-pass membrane protein</topology>
    </subcellularLocation>
</comment>
<keyword evidence="5 6" id="KW-0472">Membrane</keyword>
<dbReference type="Proteomes" id="UP001595791">
    <property type="component" value="Unassembled WGS sequence"/>
</dbReference>
<dbReference type="PANTHER" id="PTHR30250">
    <property type="entry name" value="PST FAMILY PREDICTED COLANIC ACID TRANSPORTER"/>
    <property type="match status" value="1"/>
</dbReference>
<keyword evidence="8" id="KW-1185">Reference proteome</keyword>
<feature type="transmembrane region" description="Helical" evidence="6">
    <location>
        <begin position="229"/>
        <end position="249"/>
    </location>
</feature>
<evidence type="ECO:0000256" key="1">
    <source>
        <dbReference type="ARBA" id="ARBA00004651"/>
    </source>
</evidence>
<protein>
    <submittedName>
        <fullName evidence="7">Oligosaccharide flippase family protein</fullName>
    </submittedName>
</protein>
<evidence type="ECO:0000256" key="2">
    <source>
        <dbReference type="ARBA" id="ARBA00022475"/>
    </source>
</evidence>
<feature type="transmembrane region" description="Helical" evidence="6">
    <location>
        <begin position="52"/>
        <end position="74"/>
    </location>
</feature>
<name>A0ABV8MU63_9NEIS</name>
<dbReference type="RefSeq" id="WP_378168273.1">
    <property type="nucleotide sequence ID" value="NZ_JBHSBU010000002.1"/>
</dbReference>
<feature type="transmembrane region" description="Helical" evidence="6">
    <location>
        <begin position="342"/>
        <end position="362"/>
    </location>
</feature>
<feature type="transmembrane region" description="Helical" evidence="6">
    <location>
        <begin position="21"/>
        <end position="40"/>
    </location>
</feature>
<dbReference type="InterPro" id="IPR050833">
    <property type="entry name" value="Poly_Biosynth_Transport"/>
</dbReference>
<organism evidence="7 8">
    <name type="scientific">Chitinimonas lacunae</name>
    <dbReference type="NCBI Taxonomy" id="1963018"/>
    <lineage>
        <taxon>Bacteria</taxon>
        <taxon>Pseudomonadati</taxon>
        <taxon>Pseudomonadota</taxon>
        <taxon>Betaproteobacteria</taxon>
        <taxon>Neisseriales</taxon>
        <taxon>Chitinibacteraceae</taxon>
        <taxon>Chitinimonas</taxon>
    </lineage>
</organism>
<feature type="transmembrane region" description="Helical" evidence="6">
    <location>
        <begin position="128"/>
        <end position="147"/>
    </location>
</feature>
<proteinExistence type="predicted"/>
<feature type="transmembrane region" description="Helical" evidence="6">
    <location>
        <begin position="369"/>
        <end position="388"/>
    </location>
</feature>
<dbReference type="Pfam" id="PF01943">
    <property type="entry name" value="Polysacc_synt"/>
    <property type="match status" value="1"/>
</dbReference>
<feature type="transmembrane region" description="Helical" evidence="6">
    <location>
        <begin position="159"/>
        <end position="183"/>
    </location>
</feature>
<evidence type="ECO:0000256" key="5">
    <source>
        <dbReference type="ARBA" id="ARBA00023136"/>
    </source>
</evidence>
<dbReference type="InterPro" id="IPR002797">
    <property type="entry name" value="Polysacc_synth"/>
</dbReference>
<feature type="transmembrane region" description="Helical" evidence="6">
    <location>
        <begin position="261"/>
        <end position="284"/>
    </location>
</feature>
<evidence type="ECO:0000313" key="8">
    <source>
        <dbReference type="Proteomes" id="UP001595791"/>
    </source>
</evidence>
<accession>A0ABV8MU63</accession>
<evidence type="ECO:0000256" key="3">
    <source>
        <dbReference type="ARBA" id="ARBA00022692"/>
    </source>
</evidence>
<gene>
    <name evidence="7" type="ORF">ACFOW7_20765</name>
</gene>
<keyword evidence="2" id="KW-1003">Cell membrane</keyword>
<reference evidence="8" key="1">
    <citation type="journal article" date="2019" name="Int. J. Syst. Evol. Microbiol.">
        <title>The Global Catalogue of Microorganisms (GCM) 10K type strain sequencing project: providing services to taxonomists for standard genome sequencing and annotation.</title>
        <authorList>
            <consortium name="The Broad Institute Genomics Platform"/>
            <consortium name="The Broad Institute Genome Sequencing Center for Infectious Disease"/>
            <person name="Wu L."/>
            <person name="Ma J."/>
        </authorList>
    </citation>
    <scope>NUCLEOTIDE SEQUENCE [LARGE SCALE GENOMIC DNA]</scope>
    <source>
        <strain evidence="8">LMG 29894</strain>
    </source>
</reference>
<feature type="transmembrane region" description="Helical" evidence="6">
    <location>
        <begin position="304"/>
        <end position="322"/>
    </location>
</feature>
<dbReference type="PANTHER" id="PTHR30250:SF28">
    <property type="entry name" value="POLYSACCHARIDE BIOSYNTHESIS PROTEIN"/>
    <property type="match status" value="1"/>
</dbReference>
<feature type="transmembrane region" description="Helical" evidence="6">
    <location>
        <begin position="394"/>
        <end position="414"/>
    </location>
</feature>
<evidence type="ECO:0000256" key="6">
    <source>
        <dbReference type="SAM" id="Phobius"/>
    </source>
</evidence>
<sequence>MSEPTAQEQAAQTRKLVGSSAYLFLTSIVGGVLGYAYSVAMGRMLRPEEYGLLGALLALVPILSVPMTTVNIAVTRRFSQHLALGEKAAIGALFWRVQTRLLLFGAVGLALFALASVPLQHMLRSPELLPVLFIGLNLFFVLLLPIANGLAQARHRFGFIAMLNVLGPLAKLLGSALFVALGWGVGGAALGLALATGVLAAVGIGYCWRRLDTPWQRPQQVPGLPWRSLLPVFLATLAFNLMFQIDVLLAKSFLDPRHAGFYAAAATLGKAVMYLPSSIVVPLFPMAAAGDTLRHDTAHLLKKAILLTLGLTLAGAVFYLLLAEPVTVLLFGEPYREAARILRFYGFAMVPMALVMVLEHYLLAQGRLLFAYLVFGATPILIGGGWLWRDDPINLVWLMLAVGLAIVAIAAWLMRRRPASSAAAFPQP</sequence>
<evidence type="ECO:0000256" key="4">
    <source>
        <dbReference type="ARBA" id="ARBA00022989"/>
    </source>
</evidence>
<comment type="caution">
    <text evidence="7">The sequence shown here is derived from an EMBL/GenBank/DDBJ whole genome shotgun (WGS) entry which is preliminary data.</text>
</comment>
<evidence type="ECO:0000313" key="7">
    <source>
        <dbReference type="EMBL" id="MFC4161773.1"/>
    </source>
</evidence>
<keyword evidence="4 6" id="KW-1133">Transmembrane helix</keyword>
<feature type="transmembrane region" description="Helical" evidence="6">
    <location>
        <begin position="101"/>
        <end position="122"/>
    </location>
</feature>
<feature type="transmembrane region" description="Helical" evidence="6">
    <location>
        <begin position="189"/>
        <end position="208"/>
    </location>
</feature>
<dbReference type="EMBL" id="JBHSBU010000002">
    <property type="protein sequence ID" value="MFC4161773.1"/>
    <property type="molecule type" value="Genomic_DNA"/>
</dbReference>
<keyword evidence="3 6" id="KW-0812">Transmembrane</keyword>